<dbReference type="InterPro" id="IPR018717">
    <property type="entry name" value="DUF2241"/>
</dbReference>
<dbReference type="Proteomes" id="UP001176891">
    <property type="component" value="Unassembled WGS sequence"/>
</dbReference>
<proteinExistence type="predicted"/>
<sequence length="61" mass="6800">MNDWGTNLSELIKGMTPKLNDGDYVFSTVNDVSEIDRKDTICEFKEKGGTTIVIKKNKASC</sequence>
<dbReference type="Pfam" id="PF10000">
    <property type="entry name" value="ACT_3"/>
    <property type="match status" value="1"/>
</dbReference>
<dbReference type="InterPro" id="IPR045865">
    <property type="entry name" value="ACT-like_dom_sf"/>
</dbReference>
<dbReference type="RefSeq" id="WP_303281824.1">
    <property type="nucleotide sequence ID" value="NZ_BAABCZ010000005.1"/>
</dbReference>
<protein>
    <recommendedName>
        <fullName evidence="1">DUF2241 domain-containing protein</fullName>
    </recommendedName>
</protein>
<evidence type="ECO:0000259" key="1">
    <source>
        <dbReference type="Pfam" id="PF10000"/>
    </source>
</evidence>
<dbReference type="Gene3D" id="3.30.2130.10">
    <property type="entry name" value="VC0802-like"/>
    <property type="match status" value="1"/>
</dbReference>
<gene>
    <name evidence="2" type="ORF">Q4Q39_07695</name>
</gene>
<accession>A0ABT8X026</accession>
<evidence type="ECO:0000313" key="3">
    <source>
        <dbReference type="Proteomes" id="UP001176891"/>
    </source>
</evidence>
<comment type="caution">
    <text evidence="2">The sequence shown here is derived from an EMBL/GenBank/DDBJ whole genome shotgun (WGS) entry which is preliminary data.</text>
</comment>
<dbReference type="EMBL" id="JAUOEM010000002">
    <property type="protein sequence ID" value="MDO5987275.1"/>
    <property type="molecule type" value="Genomic_DNA"/>
</dbReference>
<feature type="domain" description="DUF2241" evidence="1">
    <location>
        <begin position="6"/>
        <end position="60"/>
    </location>
</feature>
<evidence type="ECO:0000313" key="2">
    <source>
        <dbReference type="EMBL" id="MDO5987275.1"/>
    </source>
</evidence>
<organism evidence="2 3">
    <name type="scientific">Flavivirga amylovorans</name>
    <dbReference type="NCBI Taxonomy" id="870486"/>
    <lineage>
        <taxon>Bacteria</taxon>
        <taxon>Pseudomonadati</taxon>
        <taxon>Bacteroidota</taxon>
        <taxon>Flavobacteriia</taxon>
        <taxon>Flavobacteriales</taxon>
        <taxon>Flavobacteriaceae</taxon>
        <taxon>Flavivirga</taxon>
    </lineage>
</organism>
<name>A0ABT8X026_9FLAO</name>
<keyword evidence="3" id="KW-1185">Reference proteome</keyword>
<reference evidence="2" key="1">
    <citation type="submission" date="2023-07" db="EMBL/GenBank/DDBJ databases">
        <title>Two novel species in the genus Flavivirga.</title>
        <authorList>
            <person name="Kwon K."/>
        </authorList>
    </citation>
    <scope>NUCLEOTIDE SEQUENCE</scope>
    <source>
        <strain evidence="2">KACC 14157</strain>
    </source>
</reference>
<dbReference type="SUPFAM" id="SSF55021">
    <property type="entry name" value="ACT-like"/>
    <property type="match status" value="1"/>
</dbReference>